<dbReference type="EC" id="2.1.1.37" evidence="1"/>
<dbReference type="PANTHER" id="PTHR10629:SF52">
    <property type="entry name" value="DNA (CYTOSINE-5)-METHYLTRANSFERASE 1"/>
    <property type="match status" value="1"/>
</dbReference>
<reference evidence="7 8" key="2">
    <citation type="journal article" date="2013" name="PLoS ONE">
        <title>INDIGO - INtegrated Data Warehouse of MIcrobial GenOmes with Examples from the Red Sea Extremophiles.</title>
        <authorList>
            <person name="Alam I."/>
            <person name="Antunes A."/>
            <person name="Kamau A.A."/>
            <person name="Ba Alawi W."/>
            <person name="Kalkatawi M."/>
            <person name="Stingl U."/>
            <person name="Bajic V.B."/>
        </authorList>
    </citation>
    <scope>NUCLEOTIDE SEQUENCE [LARGE SCALE GENOMIC DNA]</scope>
    <source>
        <strain evidence="7 8">SARL4B</strain>
    </source>
</reference>
<dbReference type="SUPFAM" id="SSF53335">
    <property type="entry name" value="S-adenosyl-L-methionine-dependent methyltransferases"/>
    <property type="match status" value="1"/>
</dbReference>
<dbReference type="Pfam" id="PF00145">
    <property type="entry name" value="DNA_methylase"/>
    <property type="match status" value="1"/>
</dbReference>
<dbReference type="Gene3D" id="3.40.50.150">
    <property type="entry name" value="Vaccinia Virus protein VP39"/>
    <property type="match status" value="1"/>
</dbReference>
<organism evidence="7 8">
    <name type="scientific">Halorhabdus tiamatea SARL4B</name>
    <dbReference type="NCBI Taxonomy" id="1033806"/>
    <lineage>
        <taxon>Archaea</taxon>
        <taxon>Methanobacteriati</taxon>
        <taxon>Methanobacteriota</taxon>
        <taxon>Stenosarchaea group</taxon>
        <taxon>Halobacteria</taxon>
        <taxon>Halobacteriales</taxon>
        <taxon>Haloarculaceae</taxon>
        <taxon>Halorhabdus</taxon>
    </lineage>
</organism>
<evidence type="ECO:0000313" key="7">
    <source>
        <dbReference type="EMBL" id="ERJ07445.1"/>
    </source>
</evidence>
<comment type="caution">
    <text evidence="7">The sequence shown here is derived from an EMBL/GenBank/DDBJ whole genome shotgun (WGS) entry which is preliminary data.</text>
</comment>
<feature type="region of interest" description="Disordered" evidence="6">
    <location>
        <begin position="214"/>
        <end position="238"/>
    </location>
</feature>
<dbReference type="GO" id="GO:0032259">
    <property type="term" value="P:methylation"/>
    <property type="evidence" value="ECO:0007669"/>
    <property type="project" value="UniProtKB-KW"/>
</dbReference>
<evidence type="ECO:0000256" key="2">
    <source>
        <dbReference type="ARBA" id="ARBA00022603"/>
    </source>
</evidence>
<evidence type="ECO:0000256" key="4">
    <source>
        <dbReference type="ARBA" id="ARBA00022691"/>
    </source>
</evidence>
<dbReference type="InterPro" id="IPR001525">
    <property type="entry name" value="C5_MeTfrase"/>
</dbReference>
<dbReference type="InterPro" id="IPR050390">
    <property type="entry name" value="C5-Methyltransferase"/>
</dbReference>
<reference evidence="7 8" key="1">
    <citation type="journal article" date="2011" name="J. Bacteriol.">
        <title>Genome sequence of Halorhabdus tiamatea, the first archaeon isolated from a deep-sea anoxic brine lake.</title>
        <authorList>
            <person name="Antunes A."/>
            <person name="Alam I."/>
            <person name="Bajic V.B."/>
            <person name="Stingl U."/>
        </authorList>
    </citation>
    <scope>NUCLEOTIDE SEQUENCE [LARGE SCALE GENOMIC DNA]</scope>
    <source>
        <strain evidence="7 8">SARL4B</strain>
    </source>
</reference>
<keyword evidence="3 7" id="KW-0808">Transferase</keyword>
<accession>F7PLP8</accession>
<name>F7PLP8_9EURY</name>
<evidence type="ECO:0000256" key="3">
    <source>
        <dbReference type="ARBA" id="ARBA00022679"/>
    </source>
</evidence>
<dbReference type="Gene3D" id="3.90.120.10">
    <property type="entry name" value="DNA Methylase, subunit A, domain 2"/>
    <property type="match status" value="1"/>
</dbReference>
<dbReference type="EMBL" id="AFNT02000003">
    <property type="protein sequence ID" value="ERJ07445.1"/>
    <property type="molecule type" value="Genomic_DNA"/>
</dbReference>
<protein>
    <recommendedName>
        <fullName evidence="1">DNA (cytosine-5-)-methyltransferase</fullName>
        <ecNumber evidence="1">2.1.1.37</ecNumber>
    </recommendedName>
</protein>
<dbReference type="Proteomes" id="UP000003861">
    <property type="component" value="Unassembled WGS sequence"/>
</dbReference>
<dbReference type="PANTHER" id="PTHR10629">
    <property type="entry name" value="CYTOSINE-SPECIFIC METHYLTRANSFERASE"/>
    <property type="match status" value="1"/>
</dbReference>
<dbReference type="REBASE" id="39310">
    <property type="entry name" value="M.Hti4BORF12180P"/>
</dbReference>
<evidence type="ECO:0000256" key="6">
    <source>
        <dbReference type="SAM" id="MobiDB-lite"/>
    </source>
</evidence>
<evidence type="ECO:0000313" key="8">
    <source>
        <dbReference type="Proteomes" id="UP000003861"/>
    </source>
</evidence>
<dbReference type="GO" id="GO:0044027">
    <property type="term" value="P:negative regulation of gene expression via chromosomal CpG island methylation"/>
    <property type="evidence" value="ECO:0007669"/>
    <property type="project" value="TreeGrafter"/>
</dbReference>
<sequence length="398" mass="44153">MYGLQLAGFDVQVGVDINASAFYSVDVQINGAAAKTHDCSEIDPTVIPKSAGGEGNWVPGEMAFDRPDERNELHLLFMGPPCQGISQAGGEIDPYDPRNEHILGTTEWVRVLDPQVAIIENVDALVRDHGTLKKIVTEQLSEHGYTVETIRLDAAEHGVPQHRSRAFIIAVRDDLSTPASWIPPKWCPEREQPIEAGEEVRGYETARDALDDLPTAMEPHSPVTDSVHMGTPHEGDRRVTPHACGELIERDDEDVWMPPNHIAHDHSDSHRKKIAEYPLGHSGTSVTERRLHPDEPAPTMTVSNGTPPVHYQGATPPIQSESEVDNRVRRLTVREVARIQTFPDHFCFPGLKRDRYRLVGNAVPPHLATHLGAHYRNECIEVTDGKTLSGQTELKEFA</sequence>
<dbReference type="AlphaFoldDB" id="F7PLP8"/>
<evidence type="ECO:0000256" key="1">
    <source>
        <dbReference type="ARBA" id="ARBA00011975"/>
    </source>
</evidence>
<dbReference type="GO" id="GO:0003886">
    <property type="term" value="F:DNA (cytosine-5-)-methyltransferase activity"/>
    <property type="evidence" value="ECO:0007669"/>
    <property type="project" value="UniProtKB-EC"/>
</dbReference>
<comment type="similarity">
    <text evidence="5">Belongs to the class I-like SAM-binding methyltransferase superfamily. C5-methyltransferase family.</text>
</comment>
<keyword evidence="2 7" id="KW-0489">Methyltransferase</keyword>
<dbReference type="GO" id="GO:0003677">
    <property type="term" value="F:DNA binding"/>
    <property type="evidence" value="ECO:0007669"/>
    <property type="project" value="TreeGrafter"/>
</dbReference>
<feature type="region of interest" description="Disordered" evidence="6">
    <location>
        <begin position="282"/>
        <end position="307"/>
    </location>
</feature>
<proteinExistence type="inferred from homology"/>
<gene>
    <name evidence="7" type="ORF">HLRTI_000487</name>
</gene>
<dbReference type="PRINTS" id="PR00105">
    <property type="entry name" value="C5METTRFRASE"/>
</dbReference>
<evidence type="ECO:0000256" key="5">
    <source>
        <dbReference type="RuleBase" id="RU000416"/>
    </source>
</evidence>
<dbReference type="NCBIfam" id="TIGR00675">
    <property type="entry name" value="dcm"/>
    <property type="match status" value="1"/>
</dbReference>
<dbReference type="REBASE" id="39311">
    <property type="entry name" value="M.Hti4BORF13590P"/>
</dbReference>
<dbReference type="PROSITE" id="PS51679">
    <property type="entry name" value="SAM_MT_C5"/>
    <property type="match status" value="1"/>
</dbReference>
<dbReference type="InterPro" id="IPR029063">
    <property type="entry name" value="SAM-dependent_MTases_sf"/>
</dbReference>
<keyword evidence="4" id="KW-0949">S-adenosyl-L-methionine</keyword>